<evidence type="ECO:0000313" key="7">
    <source>
        <dbReference type="EMBL" id="QTD54029.1"/>
    </source>
</evidence>
<protein>
    <recommendedName>
        <fullName evidence="6">Calx-beta domain-containing protein</fullName>
    </recommendedName>
</protein>
<proteinExistence type="predicted"/>
<feature type="signal peptide" evidence="5">
    <location>
        <begin position="1"/>
        <end position="21"/>
    </location>
</feature>
<evidence type="ECO:0000256" key="2">
    <source>
        <dbReference type="ARBA" id="ARBA00022737"/>
    </source>
</evidence>
<keyword evidence="4" id="KW-0813">Transport</keyword>
<dbReference type="Pfam" id="PF19190">
    <property type="entry name" value="BACON_2"/>
    <property type="match status" value="2"/>
</dbReference>
<dbReference type="InterPro" id="IPR038081">
    <property type="entry name" value="CalX-like_sf"/>
</dbReference>
<evidence type="ECO:0000256" key="5">
    <source>
        <dbReference type="SAM" id="SignalP"/>
    </source>
</evidence>
<dbReference type="SMART" id="SM00237">
    <property type="entry name" value="Calx_beta"/>
    <property type="match status" value="1"/>
</dbReference>
<keyword evidence="1 5" id="KW-0732">Signal</keyword>
<organism evidence="7 8">
    <name type="scientific">Sulfidibacter corallicola</name>
    <dbReference type="NCBI Taxonomy" id="2818388"/>
    <lineage>
        <taxon>Bacteria</taxon>
        <taxon>Pseudomonadati</taxon>
        <taxon>Acidobacteriota</taxon>
        <taxon>Holophagae</taxon>
        <taxon>Acanthopleuribacterales</taxon>
        <taxon>Acanthopleuribacteraceae</taxon>
        <taxon>Sulfidibacter</taxon>
    </lineage>
</organism>
<dbReference type="KEGG" id="scor:J3U87_16405"/>
<dbReference type="SUPFAM" id="SSF141072">
    <property type="entry name" value="CalX-like"/>
    <property type="match status" value="1"/>
</dbReference>
<sequence length="1654" mass="178522">MRGFLWFITGLALALSGEVYAQVCDNGDCSIDDIVLADTTVRIGPNEGDSATFDVVVSTTDCLFLIRNQVPWITQVAGNSDEFVFLCTAPTSGNRMSVSLTAAANPNLVERSSLLRVGGRTLTVIQDPKPCAYTDDIDSPITIPFQGAENGVYQVTVTTGCDHFPRVEDENGDPADWVTFTFDDTPTTSGDDLIYDHTYTVAENQAADNRTAFIRVYDGPDDDPDRLRVLEVELIQDPAICEFSLSDGAFEFSAEEGSQNLTLTTETNCTWDIRSTGGADWVSVSPSADSGIRSISIQVTANDGPQPRTETFEVFDRDNMKGAEFTVTQEGCTYAITPELAEFASSGDTSIVTVITTSGCPWTIGETPDWVNFVNVPGDRGTQEVTYIVAPNDGFESRTALVEIAGKQFRIVQEGCNYDVTPTTLQFTGEGGQGEIAVTTQNDCGWLPTTEADWIQIINQSPVSGNGTARFSVAGNFGNQPRSATIAIGDQEVRVDQGTNSVFVFESASYDAWERNGGVDVTLLRTGLNNESVSVDLVLSEGTASAADDYLATTQRVDFPAGSVRETVTIPFRDDSEGEDDETFTARLSNPSENATLGDLIESEITILDMQPPIVDQVFFTHPDYGRREPGARFAVGDAPRLHVDAHDQDALAITGITAFAGDREIEDEGFEVASNQIGNFQVAITVRDVEGNSTGTSASYSVAARPAPPELSVTSWQTTRSQPFSDTLESGLYYDFNKAGHVTRFGNEAVPIIANLGTFDVRVFRYDGTPGDNQTLILSEPVTIPLTVVEDEVDPFRYKSLLPWFSHRLDGGTIAGGDFGFTSVLSVNNTGNTAARVRVSVRRGQASGEDRGALRVSRIYQVPANTQLFLDAENDGFIEDLANPHLNRGRVWSADGSGMAVWIESDSSFVTSGFATYAGSREDKSSTASPAQTDVPDLTSAASRIVFNTLPVPGEDAFTAVVIANTTGIPTRARLSFYDEQGLVRERQSGVIAPYAPLAVPIDGQDLGRQGFVVVEALEEGAELVGTSFLFNELSEPAMAGATPFPDAGGPTRFYLPWVSFNLNGGTGLNGDFAFRSEITVNNLSEDPVTLTFAGKRGNGQTFSATRQLGGLRHGAFDAQELFGLDDGFGLAITLDTSDPMVGVNYVTFGGRHNLPDKSAEKSPSQSNAATFQSSGKQLVFSLVNDAARPEIVPAVVLMNVGPDPVQPTLRVVGVNGEIKRETLAEAIQPGAPFVVLFAEQPGEGRPGELAIMAAPRAENFFVAVDGDQPMTGSTFLNAPSFLETAIALAPSTNKVKLAQVSSPAIVQGDTFSMRVSCPACDEIQFDINGSVFRRPISAEGIYEFSSDEYGLIDRVNDARPGVDAADRGVYPIRIQPVLGPDLIDEVTEVPLLVDVRQFFPDDTFYQAILGSPVSRANLLSKFNVRIENETLDLSGIERLTNLFTLQMINVTNTSERHVSLDLSTFEILQTLEISNTEGVLDAGIRHITLPHQELLQTVTLKNLNDMESISFADDLIADQLTEFASLLVEDCPNFVHMDLKEARLNAVPLIQGRNCPLFHCLELPRVRTRQVDLGDGQVQTELAPIFADLNNSGFLTLDNEGCGLDSQFSLFQQGVEGDFIIVNTLEGDGCTQGAELHARDVFILEGEDGCTR</sequence>
<dbReference type="Gene3D" id="2.60.40.2030">
    <property type="match status" value="1"/>
</dbReference>
<reference evidence="7" key="1">
    <citation type="submission" date="2021-03" db="EMBL/GenBank/DDBJ databases">
        <title>Acanthopleuribacteraceae sp. M133.</title>
        <authorList>
            <person name="Wang G."/>
        </authorList>
    </citation>
    <scope>NUCLEOTIDE SEQUENCE</scope>
    <source>
        <strain evidence="7">M133</strain>
    </source>
</reference>
<feature type="domain" description="Calx-beta" evidence="6">
    <location>
        <begin position="490"/>
        <end position="589"/>
    </location>
</feature>
<evidence type="ECO:0000313" key="8">
    <source>
        <dbReference type="Proteomes" id="UP000663929"/>
    </source>
</evidence>
<dbReference type="GO" id="GO:0005432">
    <property type="term" value="F:calcium:sodium antiporter activity"/>
    <property type="evidence" value="ECO:0007669"/>
    <property type="project" value="TreeGrafter"/>
</dbReference>
<evidence type="ECO:0000256" key="3">
    <source>
        <dbReference type="ARBA" id="ARBA00022837"/>
    </source>
</evidence>
<dbReference type="GO" id="GO:0098703">
    <property type="term" value="P:calcium ion import across plasma membrane"/>
    <property type="evidence" value="ECO:0007669"/>
    <property type="project" value="TreeGrafter"/>
</dbReference>
<keyword evidence="4" id="KW-0406">Ion transport</keyword>
<keyword evidence="3" id="KW-0106">Calcium</keyword>
<evidence type="ECO:0000256" key="1">
    <source>
        <dbReference type="ARBA" id="ARBA00022729"/>
    </source>
</evidence>
<dbReference type="Pfam" id="PF03160">
    <property type="entry name" value="Calx-beta"/>
    <property type="match status" value="1"/>
</dbReference>
<dbReference type="EMBL" id="CP071793">
    <property type="protein sequence ID" value="QTD54029.1"/>
    <property type="molecule type" value="Genomic_DNA"/>
</dbReference>
<dbReference type="Proteomes" id="UP000663929">
    <property type="component" value="Chromosome"/>
</dbReference>
<name>A0A8A4TVR4_SULCO</name>
<evidence type="ECO:0000256" key="4">
    <source>
        <dbReference type="ARBA" id="ARBA00023065"/>
    </source>
</evidence>
<dbReference type="RefSeq" id="WP_237384128.1">
    <property type="nucleotide sequence ID" value="NZ_CP071793.1"/>
</dbReference>
<dbReference type="InterPro" id="IPR013783">
    <property type="entry name" value="Ig-like_fold"/>
</dbReference>
<keyword evidence="2" id="KW-0677">Repeat</keyword>
<dbReference type="GO" id="GO:0007154">
    <property type="term" value="P:cell communication"/>
    <property type="evidence" value="ECO:0007669"/>
    <property type="project" value="InterPro"/>
</dbReference>
<feature type="chain" id="PRO_5035205275" description="Calx-beta domain-containing protein" evidence="5">
    <location>
        <begin position="22"/>
        <end position="1654"/>
    </location>
</feature>
<dbReference type="Pfam" id="PF13004">
    <property type="entry name" value="BACON"/>
    <property type="match status" value="1"/>
</dbReference>
<evidence type="ECO:0000259" key="6">
    <source>
        <dbReference type="SMART" id="SM00237"/>
    </source>
</evidence>
<dbReference type="InterPro" id="IPR024361">
    <property type="entry name" value="BACON"/>
</dbReference>
<accession>A0A8A4TVR4</accession>
<dbReference type="CDD" id="cd14948">
    <property type="entry name" value="BACON"/>
    <property type="match status" value="3"/>
</dbReference>
<dbReference type="PANTHER" id="PTHR11878:SF65">
    <property type="entry name" value="NA_CA-EXCHANGE PROTEIN, ISOFORM G"/>
    <property type="match status" value="1"/>
</dbReference>
<dbReference type="InterPro" id="IPR003644">
    <property type="entry name" value="Calx_beta"/>
</dbReference>
<keyword evidence="8" id="KW-1185">Reference proteome</keyword>
<dbReference type="Gene3D" id="2.60.40.10">
    <property type="entry name" value="Immunoglobulins"/>
    <property type="match status" value="3"/>
</dbReference>
<dbReference type="InterPro" id="IPR051171">
    <property type="entry name" value="CaCA"/>
</dbReference>
<dbReference type="GO" id="GO:0016020">
    <property type="term" value="C:membrane"/>
    <property type="evidence" value="ECO:0007669"/>
    <property type="project" value="InterPro"/>
</dbReference>
<dbReference type="PANTHER" id="PTHR11878">
    <property type="entry name" value="SODIUM/CALCIUM EXCHANGER"/>
    <property type="match status" value="1"/>
</dbReference>
<gene>
    <name evidence="7" type="ORF">J3U87_16405</name>
</gene>